<dbReference type="Proteomes" id="UP000056322">
    <property type="component" value="Chromosome 1"/>
</dbReference>
<dbReference type="RefSeq" id="WP_045751539.1">
    <property type="nucleotide sequence ID" value="NZ_LN794158.1"/>
</dbReference>
<dbReference type="KEGG" id="mbac:BN1209_1408"/>
<name>A0A0B7IVT4_9PROT</name>
<dbReference type="SMART" id="SM00955">
    <property type="entry name" value="RNB"/>
    <property type="match status" value="1"/>
</dbReference>
<dbReference type="GO" id="GO:0008859">
    <property type="term" value="F:exoribonuclease II activity"/>
    <property type="evidence" value="ECO:0007669"/>
    <property type="project" value="UniProtKB-EC"/>
</dbReference>
<dbReference type="GO" id="GO:0005829">
    <property type="term" value="C:cytosol"/>
    <property type="evidence" value="ECO:0007669"/>
    <property type="project" value="TreeGrafter"/>
</dbReference>
<dbReference type="EC" id="3.1.13.1" evidence="2"/>
<feature type="domain" description="RNB" evidence="1">
    <location>
        <begin position="55"/>
        <end position="388"/>
    </location>
</feature>
<accession>A0A0B7IVT4</accession>
<evidence type="ECO:0000313" key="2">
    <source>
        <dbReference type="EMBL" id="CEN56446.1"/>
    </source>
</evidence>
<dbReference type="SUPFAM" id="SSF50249">
    <property type="entry name" value="Nucleic acid-binding proteins"/>
    <property type="match status" value="1"/>
</dbReference>
<dbReference type="InterPro" id="IPR012340">
    <property type="entry name" value="NA-bd_OB-fold"/>
</dbReference>
<dbReference type="InterPro" id="IPR040596">
    <property type="entry name" value="RNase_II_C_S1"/>
</dbReference>
<dbReference type="GO" id="GO:0006402">
    <property type="term" value="P:mRNA catabolic process"/>
    <property type="evidence" value="ECO:0007669"/>
    <property type="project" value="TreeGrafter"/>
</dbReference>
<gene>
    <name evidence="2" type="ORF">BN1209_1408</name>
</gene>
<dbReference type="Pfam" id="PF18614">
    <property type="entry name" value="RNase_II_C_S1"/>
    <property type="match status" value="1"/>
</dbReference>
<dbReference type="EMBL" id="LN794158">
    <property type="protein sequence ID" value="CEN56446.1"/>
    <property type="molecule type" value="Genomic_DNA"/>
</dbReference>
<proteinExistence type="predicted"/>
<dbReference type="InterPro" id="IPR001900">
    <property type="entry name" value="RNase_II/R"/>
</dbReference>
<protein>
    <submittedName>
        <fullName evidence="2">Exoribonuclease II</fullName>
        <ecNumber evidence="2">3.1.13.1</ecNumber>
    </submittedName>
</protein>
<keyword evidence="3" id="KW-1185">Reference proteome</keyword>
<dbReference type="STRING" id="1581680.BN1209_1408"/>
<dbReference type="PANTHER" id="PTHR23355">
    <property type="entry name" value="RIBONUCLEASE"/>
    <property type="match status" value="1"/>
</dbReference>
<dbReference type="AlphaFoldDB" id="A0A0B7IVT4"/>
<sequence>MTFKHNHHHYSKKDIARIATEAMIERGLEPEFPDAVLKQLERIDQAADDDHDPTIFDLTDLLWCSLDNDDSEDLDQLTACQVLKNGLVKIFVAIADVDALVKKGSPIDDHAHINSASIYTSARIFPMLPEKLSTNLTSLNQDVDRLAVVTEMVINHDGSISESHIYRAKVRNHAKLAYDAVSDWIEHKAPAPEALSSVKGMNEQLLFQDKTAQILRKRRHEQGSLDLEIFQPKAIFDGEKVIGIAQQVQNRGRQLIEEFMIATNECTAKFLAAQGNASLRRVVRSPENWLRIVALAKKYDEQLPSQPDSKALSVFLAKRHQADPLRFPDLSLVIVKLMGSGEYIVEQPNAEPIGHFGLAVQDYTHSTAPNRRYPDLITLRMLKAALQNTPPPYSNQDLKLLAEHCSQQEDAARKVERRVRKSEAALLLSSRINQTFDAIVTGSSASATWVRILEMPIEGLLADGEPNLDVGRRIRVRLVSVNVEKGFIDFIQNY</sequence>
<keyword evidence="2" id="KW-0378">Hydrolase</keyword>
<dbReference type="InterPro" id="IPR050180">
    <property type="entry name" value="RNR_Ribonuclease"/>
</dbReference>
<dbReference type="OrthoDB" id="9764149at2"/>
<evidence type="ECO:0000313" key="3">
    <source>
        <dbReference type="Proteomes" id="UP000056322"/>
    </source>
</evidence>
<organism evidence="2 3">
    <name type="scientific">Candidatus Methylopumilus turicensis</name>
    <dbReference type="NCBI Taxonomy" id="1581680"/>
    <lineage>
        <taxon>Bacteria</taxon>
        <taxon>Pseudomonadati</taxon>
        <taxon>Pseudomonadota</taxon>
        <taxon>Betaproteobacteria</taxon>
        <taxon>Nitrosomonadales</taxon>
        <taxon>Methylophilaceae</taxon>
        <taxon>Candidatus Methylopumilus</taxon>
    </lineage>
</organism>
<evidence type="ECO:0000259" key="1">
    <source>
        <dbReference type="SMART" id="SM00955"/>
    </source>
</evidence>
<reference evidence="3" key="1">
    <citation type="submission" date="2014-12" db="EMBL/GenBank/DDBJ databases">
        <authorList>
            <person name="Salcher M.M."/>
        </authorList>
    </citation>
    <scope>NUCLEOTIDE SEQUENCE [LARGE SCALE GENOMIC DNA]</scope>
    <source>
        <strain evidence="3">MMS-10A-171</strain>
    </source>
</reference>
<dbReference type="Pfam" id="PF00773">
    <property type="entry name" value="RNB"/>
    <property type="match status" value="1"/>
</dbReference>
<dbReference type="HOGENOM" id="CLU_002333_4_1_4"/>
<dbReference type="PANTHER" id="PTHR23355:SF37">
    <property type="entry name" value="EXORIBONUCLEASE 2"/>
    <property type="match status" value="1"/>
</dbReference>
<dbReference type="GO" id="GO:0003723">
    <property type="term" value="F:RNA binding"/>
    <property type="evidence" value="ECO:0007669"/>
    <property type="project" value="InterPro"/>
</dbReference>